<feature type="transmembrane region" description="Helical" evidence="7">
    <location>
        <begin position="248"/>
        <end position="272"/>
    </location>
</feature>
<organism evidence="9 10">
    <name type="scientific">Exophiala xenobiotica</name>
    <dbReference type="NCBI Taxonomy" id="348802"/>
    <lineage>
        <taxon>Eukaryota</taxon>
        <taxon>Fungi</taxon>
        <taxon>Dikarya</taxon>
        <taxon>Ascomycota</taxon>
        <taxon>Pezizomycotina</taxon>
        <taxon>Eurotiomycetes</taxon>
        <taxon>Chaetothyriomycetidae</taxon>
        <taxon>Chaetothyriales</taxon>
        <taxon>Herpotrichiellaceae</taxon>
        <taxon>Exophiala</taxon>
    </lineage>
</organism>
<protein>
    <recommendedName>
        <fullName evidence="8">Major facilitator superfamily (MFS) profile domain-containing protein</fullName>
    </recommendedName>
</protein>
<dbReference type="OrthoDB" id="10262656at2759"/>
<reference evidence="9 10" key="1">
    <citation type="submission" date="2015-01" db="EMBL/GenBank/DDBJ databases">
        <title>The Genome Sequence of Exophiala xenobiotica CBS118157.</title>
        <authorList>
            <consortium name="The Broad Institute Genomics Platform"/>
            <person name="Cuomo C."/>
            <person name="de Hoog S."/>
            <person name="Gorbushina A."/>
            <person name="Stielow B."/>
            <person name="Teixiera M."/>
            <person name="Abouelleil A."/>
            <person name="Chapman S.B."/>
            <person name="Priest M."/>
            <person name="Young S.K."/>
            <person name="Wortman J."/>
            <person name="Nusbaum C."/>
            <person name="Birren B."/>
        </authorList>
    </citation>
    <scope>NUCLEOTIDE SEQUENCE [LARGE SCALE GENOMIC DNA]</scope>
    <source>
        <strain evidence="9 10">CBS 118157</strain>
    </source>
</reference>
<dbReference type="SUPFAM" id="SSF103473">
    <property type="entry name" value="MFS general substrate transporter"/>
    <property type="match status" value="1"/>
</dbReference>
<evidence type="ECO:0000256" key="5">
    <source>
        <dbReference type="ARBA" id="ARBA00023136"/>
    </source>
</evidence>
<dbReference type="Pfam" id="PF07690">
    <property type="entry name" value="MFS_1"/>
    <property type="match status" value="1"/>
</dbReference>
<dbReference type="GeneID" id="25331394"/>
<evidence type="ECO:0000256" key="4">
    <source>
        <dbReference type="ARBA" id="ARBA00022989"/>
    </source>
</evidence>
<dbReference type="InterPro" id="IPR011701">
    <property type="entry name" value="MFS"/>
</dbReference>
<evidence type="ECO:0000256" key="6">
    <source>
        <dbReference type="SAM" id="MobiDB-lite"/>
    </source>
</evidence>
<feature type="transmembrane region" description="Helical" evidence="7">
    <location>
        <begin position="159"/>
        <end position="178"/>
    </location>
</feature>
<accession>A0A0D2E5G0</accession>
<feature type="transmembrane region" description="Helical" evidence="7">
    <location>
        <begin position="466"/>
        <end position="488"/>
    </location>
</feature>
<evidence type="ECO:0000256" key="2">
    <source>
        <dbReference type="ARBA" id="ARBA00022448"/>
    </source>
</evidence>
<dbReference type="Gene3D" id="1.20.1250.20">
    <property type="entry name" value="MFS general substrate transporter like domains"/>
    <property type="match status" value="1"/>
</dbReference>
<dbReference type="PRINTS" id="PR01035">
    <property type="entry name" value="TCRTETA"/>
</dbReference>
<feature type="domain" description="Major facilitator superfamily (MFS) profile" evidence="8">
    <location>
        <begin position="117"/>
        <end position="622"/>
    </location>
</feature>
<evidence type="ECO:0000313" key="9">
    <source>
        <dbReference type="EMBL" id="KIW50698.1"/>
    </source>
</evidence>
<feature type="region of interest" description="Disordered" evidence="6">
    <location>
        <begin position="29"/>
        <end position="72"/>
    </location>
</feature>
<dbReference type="HOGENOM" id="CLU_001265_54_5_1"/>
<proteinExistence type="predicted"/>
<feature type="transmembrane region" description="Helical" evidence="7">
    <location>
        <begin position="500"/>
        <end position="518"/>
    </location>
</feature>
<dbReference type="PANTHER" id="PTHR23504:SF6">
    <property type="entry name" value="MULTIDRUG TRANSPORTER, PUTATIVE (AFU_ORTHOLOGUE AFUA_4G08740)-RELATED"/>
    <property type="match status" value="1"/>
</dbReference>
<feature type="transmembrane region" description="Helical" evidence="7">
    <location>
        <begin position="215"/>
        <end position="236"/>
    </location>
</feature>
<evidence type="ECO:0000256" key="3">
    <source>
        <dbReference type="ARBA" id="ARBA00022692"/>
    </source>
</evidence>
<comment type="subcellular location">
    <subcellularLocation>
        <location evidence="1">Membrane</location>
        <topology evidence="1">Multi-pass membrane protein</topology>
    </subcellularLocation>
</comment>
<keyword evidence="4 7" id="KW-1133">Transmembrane helix</keyword>
<dbReference type="PROSITE" id="PS50850">
    <property type="entry name" value="MFS"/>
    <property type="match status" value="1"/>
</dbReference>
<gene>
    <name evidence="9" type="ORF">PV05_09486</name>
</gene>
<keyword evidence="3 7" id="KW-0812">Transmembrane</keyword>
<name>A0A0D2E5G0_9EURO</name>
<evidence type="ECO:0000313" key="10">
    <source>
        <dbReference type="Proteomes" id="UP000054342"/>
    </source>
</evidence>
<dbReference type="RefSeq" id="XP_013311282.1">
    <property type="nucleotide sequence ID" value="XM_013455828.1"/>
</dbReference>
<dbReference type="PANTHER" id="PTHR23504">
    <property type="entry name" value="MAJOR FACILITATOR SUPERFAMILY DOMAIN-CONTAINING PROTEIN 10"/>
    <property type="match status" value="1"/>
</dbReference>
<evidence type="ECO:0000259" key="8">
    <source>
        <dbReference type="PROSITE" id="PS50850"/>
    </source>
</evidence>
<feature type="transmembrane region" description="Helical" evidence="7">
    <location>
        <begin position="190"/>
        <end position="209"/>
    </location>
</feature>
<dbReference type="GO" id="GO:0022857">
    <property type="term" value="F:transmembrane transporter activity"/>
    <property type="evidence" value="ECO:0007669"/>
    <property type="project" value="InterPro"/>
</dbReference>
<dbReference type="InterPro" id="IPR020846">
    <property type="entry name" value="MFS_dom"/>
</dbReference>
<keyword evidence="2" id="KW-0813">Transport</keyword>
<evidence type="ECO:0000256" key="1">
    <source>
        <dbReference type="ARBA" id="ARBA00004141"/>
    </source>
</evidence>
<dbReference type="EMBL" id="KN847322">
    <property type="protein sequence ID" value="KIW50698.1"/>
    <property type="molecule type" value="Genomic_DNA"/>
</dbReference>
<feature type="transmembrane region" description="Helical" evidence="7">
    <location>
        <begin position="414"/>
        <end position="439"/>
    </location>
</feature>
<feature type="compositionally biased region" description="Basic and acidic residues" evidence="6">
    <location>
        <begin position="379"/>
        <end position="398"/>
    </location>
</feature>
<dbReference type="AlphaFoldDB" id="A0A0D2E5G0"/>
<dbReference type="GO" id="GO:0016020">
    <property type="term" value="C:membrane"/>
    <property type="evidence" value="ECO:0007669"/>
    <property type="project" value="UniProtKB-SubCell"/>
</dbReference>
<sequence>MPSPPTATPLQRVDQNVAANCAPLCEISLAPEGTGSDGQGGEKPFLPSGTRYDAGKAPPKLSARPSLAPGHATVTRRHSFIDEEEDAVASTTAVNASLLQSKKEEPTTWRSLPRKGQLAVLTIARLSEPLTERSLAAYMFYQLRSFNPNLPDSTITSQGGMLTASFAAAQFVTAVWWGRAADTPWIGRKRVLLVGLFGTCVSCLGVGFSKSFAQALFFRACAGCLNGNVGVMRTMISEIIKEKKYQSRAFLLLPMCFNIGVVIGPILGGFLADPIASFPNVFGPGSVMGGKDGVGWMNAFPYALPNVVSAFFILVSAVCLFLGLDETHPALRNKPDYGRKLGRFLVRNLCRRSRSDPYDYEYTELSNQVELQEAAGPEQGEHFPGDNDAEAGRPKEEPSQQAKLPFRRIFSKNVLLTLASHHLLALHFSAFNALVFLFLPAPRSSNKDAHLPFSFTGGMGLSSDRVGLATAIIGVIGFPLQIALYPTLNAKLGTLPSYKLFLPFSIASYLLTPFLALLPNKAFLVWPALTVALALQVVSRTFALPGSTILVNNCTPHPSVLGTIHGIAQSVSSGARTVGPTLGGWLLGVGLGNNCVGAVWWGIAGVAALNWALLWLIHEGDAGAAAAGVGDTSSPR</sequence>
<dbReference type="Proteomes" id="UP000054342">
    <property type="component" value="Unassembled WGS sequence"/>
</dbReference>
<keyword evidence="5 7" id="KW-0472">Membrane</keyword>
<evidence type="ECO:0000256" key="7">
    <source>
        <dbReference type="SAM" id="Phobius"/>
    </source>
</evidence>
<feature type="region of interest" description="Disordered" evidence="6">
    <location>
        <begin position="377"/>
        <end position="401"/>
    </location>
</feature>
<feature type="transmembrane region" description="Helical" evidence="7">
    <location>
        <begin position="302"/>
        <end position="324"/>
    </location>
</feature>
<keyword evidence="10" id="KW-1185">Reference proteome</keyword>
<feature type="transmembrane region" description="Helical" evidence="7">
    <location>
        <begin position="524"/>
        <end position="543"/>
    </location>
</feature>
<dbReference type="InterPro" id="IPR036259">
    <property type="entry name" value="MFS_trans_sf"/>
</dbReference>
<dbReference type="InterPro" id="IPR001958">
    <property type="entry name" value="Tet-R_TetA/multi-R_MdtG-like"/>
</dbReference>